<evidence type="ECO:0000313" key="3">
    <source>
        <dbReference type="Proteomes" id="UP001431010"/>
    </source>
</evidence>
<feature type="transmembrane region" description="Helical" evidence="1">
    <location>
        <begin position="280"/>
        <end position="300"/>
    </location>
</feature>
<dbReference type="Proteomes" id="UP001431010">
    <property type="component" value="Chromosome"/>
</dbReference>
<evidence type="ECO:0000313" key="2">
    <source>
        <dbReference type="EMBL" id="UFZ05781.1"/>
    </source>
</evidence>
<keyword evidence="1" id="KW-0812">Transmembrane</keyword>
<keyword evidence="1" id="KW-1133">Transmembrane helix</keyword>
<name>A0ABY3REQ4_9BRAD</name>
<organism evidence="2 3">
    <name type="scientific">Bradyrhizobium ontarionense</name>
    <dbReference type="NCBI Taxonomy" id="2898149"/>
    <lineage>
        <taxon>Bacteria</taxon>
        <taxon>Pseudomonadati</taxon>
        <taxon>Pseudomonadota</taxon>
        <taxon>Alphaproteobacteria</taxon>
        <taxon>Hyphomicrobiales</taxon>
        <taxon>Nitrobacteraceae</taxon>
        <taxon>Bradyrhizobium</taxon>
    </lineage>
</organism>
<feature type="transmembrane region" description="Helical" evidence="1">
    <location>
        <begin position="20"/>
        <end position="38"/>
    </location>
</feature>
<dbReference type="EMBL" id="CP088156">
    <property type="protein sequence ID" value="UFZ05781.1"/>
    <property type="molecule type" value="Genomic_DNA"/>
</dbReference>
<keyword evidence="3" id="KW-1185">Reference proteome</keyword>
<protein>
    <submittedName>
        <fullName evidence="2">Uncharacterized protein</fullName>
    </submittedName>
</protein>
<keyword evidence="1" id="KW-0472">Membrane</keyword>
<evidence type="ECO:0000256" key="1">
    <source>
        <dbReference type="SAM" id="Phobius"/>
    </source>
</evidence>
<gene>
    <name evidence="2" type="ORF">LQG66_05570</name>
</gene>
<accession>A0ABY3REQ4</accession>
<feature type="transmembrane region" description="Helical" evidence="1">
    <location>
        <begin position="247"/>
        <end position="268"/>
    </location>
</feature>
<reference evidence="2" key="1">
    <citation type="journal article" date="2024" name="Antonie Van Leeuwenhoek">
        <title>Bradyrhizobium ontarionense sp. nov., a novel bacterial symbiont isolated from Aeschynomene indica (Indian jointvetch), harbours photosynthesis, nitrogen fixation and nitrous oxide (N2O) reductase genes.</title>
        <authorList>
            <person name="Bromfield E.S.P."/>
            <person name="Cloutier S."/>
        </authorList>
    </citation>
    <scope>NUCLEOTIDE SEQUENCE</scope>
    <source>
        <strain evidence="2">A19</strain>
    </source>
</reference>
<sequence>MSENLVSFVQAFTVDFFGSLLPGVLLLVGIYVGILYPIDILYCTWGTHYHAICGAIQGLHDQSTTTLGDVLALVVAYLIGITYSKRSVAWADTASYYYAETVDAFSNPRHHSPVTRPRKARQPPTSFWTLEQLCAYLQFKLFDSPRFAFGISVKDMPLVEFPYDDLRDYLKRIGLPNIARHIRWEPSSPDEHEFYRYAQAHRRVQRQHGMDLDNFNAIKTRIEISSPSVYRSIIQLEAQNRLLASTFYVATQVWLLILFFLIVLYVLMMTRAWRPPNDDLSALLLPLSASFVLCLFRHRILLTLHKERVREAVRVYESAEILGLLDVEEPPTTNADLVVAVIGDPGDTANEQT</sequence>
<proteinExistence type="predicted"/>
<dbReference type="RefSeq" id="WP_231324275.1">
    <property type="nucleotide sequence ID" value="NZ_CP088156.1"/>
</dbReference>